<reference evidence="1" key="1">
    <citation type="submission" date="2016-03" db="EMBL/GenBank/DDBJ databases">
        <authorList>
            <person name="Ploux O."/>
        </authorList>
    </citation>
    <scope>NUCLEOTIDE SEQUENCE</scope>
    <source>
        <strain evidence="1">UC10</strain>
    </source>
</reference>
<accession>A0A1Y5Q5V9</accession>
<evidence type="ECO:0000313" key="1">
    <source>
        <dbReference type="EMBL" id="SBV37688.1"/>
    </source>
</evidence>
<protein>
    <recommendedName>
        <fullName evidence="2">AbiV family abortive infection protein</fullName>
    </recommendedName>
</protein>
<dbReference type="AlphaFoldDB" id="A0A1Y5Q5V9"/>
<dbReference type="Pfam" id="PF18728">
    <property type="entry name" value="HEPN_AbiV"/>
    <property type="match status" value="1"/>
</dbReference>
<gene>
    <name evidence="1" type="ORF">STPYR_12631</name>
</gene>
<proteinExistence type="predicted"/>
<organism evidence="1">
    <name type="scientific">uncultured Stenotrophomonas sp</name>
    <dbReference type="NCBI Taxonomy" id="165438"/>
    <lineage>
        <taxon>Bacteria</taxon>
        <taxon>Pseudomonadati</taxon>
        <taxon>Pseudomonadota</taxon>
        <taxon>Gammaproteobacteria</taxon>
        <taxon>Lysobacterales</taxon>
        <taxon>Lysobacteraceae</taxon>
        <taxon>Stenotrophomonas</taxon>
        <taxon>environmental samples</taxon>
    </lineage>
</organism>
<dbReference type="NCBIfam" id="TIGR04498">
    <property type="entry name" value="AbiV_defense"/>
    <property type="match status" value="1"/>
</dbReference>
<dbReference type="EMBL" id="FLTS01000001">
    <property type="protein sequence ID" value="SBV37688.1"/>
    <property type="molecule type" value="Genomic_DNA"/>
</dbReference>
<evidence type="ECO:0008006" key="2">
    <source>
        <dbReference type="Google" id="ProtNLM"/>
    </source>
</evidence>
<name>A0A1Y5Q5V9_9GAMM</name>
<dbReference type="InterPro" id="IPR030987">
    <property type="entry name" value="AbiV"/>
</dbReference>
<sequence>MRELSKQTLLKLSVASLDNATALVEEAETLLSAEHFARAYFLAVAAIEEVGKSALAFGASGRNLADRQVLKKTWNNLLDHKSKIIAAFGPSLSLTQRENMEGALDTSLELMGSLRRGREPSMYTGVLADGSIQNPKDLVRPVAARDAVRLAQHCLARAKQHQANNEPASTTAASDFFYTLSSSKIQEIMGQDEFSPFYLERINGGNVSLEEAIYAFVSRPAA</sequence>